<feature type="region of interest" description="Disordered" evidence="1">
    <location>
        <begin position="102"/>
        <end position="122"/>
    </location>
</feature>
<protein>
    <submittedName>
        <fullName evidence="3">HAD hydrolase, family IIA protein</fullName>
        <ecNumber evidence="3">3.1.3.41</ecNumber>
    </submittedName>
</protein>
<evidence type="ECO:0000256" key="2">
    <source>
        <dbReference type="SAM" id="Phobius"/>
    </source>
</evidence>
<dbReference type="EMBL" id="AGQS02005278">
    <property type="protein sequence ID" value="KYF41209.1"/>
    <property type="molecule type" value="Genomic_DNA"/>
</dbReference>
<sequence>MAEREREGETREREKRERGRNEREEERKKRRGRKRGRHTRKSRQSQRERKESRTVLGVAFLSGPSLSSTVSFFSHFFIKRWRKSFFLGARELFRIDIRERRRTAHPSSDSRQRPRDTVPDESASADLSSFSLSLGAECCPALVVFAYLLFSSRISKRTAGTDVHRPPWGNTANAFPRGSSSITPRLPVPSECGEPDASSLIRHAILSFRTPSAMKKEGKQTNAHAPTGALWQSPSLLSLTKHRFLFVDRKRENRIPCLLSSGSGKLLAACSQRTTSTRGEARQTPRRSRTALPRQKPLPPRELGEVTALCIFRKENTAKTLAILQEMETKEATIKKPLSKAHVTGVPRQVFFSQCAAEKSEMAFGLPA</sequence>
<dbReference type="Proteomes" id="UP000074247">
    <property type="component" value="Unassembled WGS sequence"/>
</dbReference>
<feature type="region of interest" description="Disordered" evidence="1">
    <location>
        <begin position="1"/>
        <end position="53"/>
    </location>
</feature>
<keyword evidence="2" id="KW-1133">Transmembrane helix</keyword>
<evidence type="ECO:0000256" key="1">
    <source>
        <dbReference type="SAM" id="MobiDB-lite"/>
    </source>
</evidence>
<feature type="compositionally biased region" description="Basic residues" evidence="1">
    <location>
        <begin position="28"/>
        <end position="44"/>
    </location>
</feature>
<evidence type="ECO:0000313" key="3">
    <source>
        <dbReference type="EMBL" id="KYF41209.1"/>
    </source>
</evidence>
<keyword evidence="3" id="KW-0378">Hydrolase</keyword>
<proteinExistence type="predicted"/>
<feature type="non-terminal residue" evidence="3">
    <location>
        <position position="368"/>
    </location>
</feature>
<feature type="compositionally biased region" description="Basic and acidic residues" evidence="1">
    <location>
        <begin position="108"/>
        <end position="118"/>
    </location>
</feature>
<evidence type="ECO:0000313" key="4">
    <source>
        <dbReference type="Proteomes" id="UP000074247"/>
    </source>
</evidence>
<feature type="transmembrane region" description="Helical" evidence="2">
    <location>
        <begin position="55"/>
        <end position="78"/>
    </location>
</feature>
<accession>A0A139XQZ7</accession>
<feature type="compositionally biased region" description="Basic and acidic residues" evidence="1">
    <location>
        <begin position="1"/>
        <end position="27"/>
    </location>
</feature>
<name>A0A139XQZ7_TOXGO</name>
<reference evidence="3 4" key="1">
    <citation type="journal article" date="2016" name="Nat. Commun.">
        <title>Local admixture of amplified and diversified secreted pathogenesis determinants shapes mosaic Toxoplasma gondii genomes.</title>
        <authorList>
            <person name="Lorenzi H."/>
            <person name="Khan A."/>
            <person name="Behnke M.S."/>
            <person name="Namasivayam S."/>
            <person name="Swapna L.S."/>
            <person name="Hadjithomas M."/>
            <person name="Karamycheva S."/>
            <person name="Pinney D."/>
            <person name="Brunk B.P."/>
            <person name="Ajioka J.W."/>
            <person name="Ajzenberg D."/>
            <person name="Boothroyd J.C."/>
            <person name="Boyle J.P."/>
            <person name="Darde M.L."/>
            <person name="Diaz-Miranda M.A."/>
            <person name="Dubey J.P."/>
            <person name="Fritz H.M."/>
            <person name="Gennari S.M."/>
            <person name="Gregory B.D."/>
            <person name="Kim K."/>
            <person name="Saeij J.P."/>
            <person name="Su C."/>
            <person name="White M.W."/>
            <person name="Zhu X.Q."/>
            <person name="Howe D.K."/>
            <person name="Rosenthal B.M."/>
            <person name="Grigg M.E."/>
            <person name="Parkinson J."/>
            <person name="Liu L."/>
            <person name="Kissinger J.C."/>
            <person name="Roos D.S."/>
            <person name="Sibley L.D."/>
        </authorList>
    </citation>
    <scope>NUCLEOTIDE SEQUENCE [LARGE SCALE GENOMIC DNA]</scope>
    <source>
        <strain evidence="3 4">ARI</strain>
    </source>
</reference>
<keyword evidence="2" id="KW-0472">Membrane</keyword>
<dbReference type="AlphaFoldDB" id="A0A139XQZ7"/>
<dbReference type="VEuPathDB" id="ToxoDB:TGARI_209870A"/>
<comment type="caution">
    <text evidence="3">The sequence shown here is derived from an EMBL/GenBank/DDBJ whole genome shotgun (WGS) entry which is preliminary data.</text>
</comment>
<dbReference type="GO" id="GO:0016787">
    <property type="term" value="F:hydrolase activity"/>
    <property type="evidence" value="ECO:0007669"/>
    <property type="project" value="UniProtKB-KW"/>
</dbReference>
<feature type="region of interest" description="Disordered" evidence="1">
    <location>
        <begin position="272"/>
        <end position="300"/>
    </location>
</feature>
<gene>
    <name evidence="3" type="ORF">TGARI_209870A</name>
</gene>
<organism evidence="3 4">
    <name type="scientific">Toxoplasma gondii ARI</name>
    <dbReference type="NCBI Taxonomy" id="1074872"/>
    <lineage>
        <taxon>Eukaryota</taxon>
        <taxon>Sar</taxon>
        <taxon>Alveolata</taxon>
        <taxon>Apicomplexa</taxon>
        <taxon>Conoidasida</taxon>
        <taxon>Coccidia</taxon>
        <taxon>Eucoccidiorida</taxon>
        <taxon>Eimeriorina</taxon>
        <taxon>Sarcocystidae</taxon>
        <taxon>Toxoplasma</taxon>
    </lineage>
</organism>
<keyword evidence="2" id="KW-0812">Transmembrane</keyword>
<dbReference type="EC" id="3.1.3.41" evidence="3"/>